<organism evidence="2 3">
    <name type="scientific">Trichocoleus desertorum GB2-A4</name>
    <dbReference type="NCBI Taxonomy" id="2933944"/>
    <lineage>
        <taxon>Bacteria</taxon>
        <taxon>Bacillati</taxon>
        <taxon>Cyanobacteriota</taxon>
        <taxon>Cyanophyceae</taxon>
        <taxon>Leptolyngbyales</taxon>
        <taxon>Trichocoleusaceae</taxon>
        <taxon>Trichocoleus</taxon>
    </lineage>
</organism>
<proteinExistence type="predicted"/>
<evidence type="ECO:0000259" key="1">
    <source>
        <dbReference type="Pfam" id="PF07589"/>
    </source>
</evidence>
<dbReference type="RefSeq" id="WP_199299030.1">
    <property type="nucleotide sequence ID" value="NZ_JAMPKM010000006.1"/>
</dbReference>
<evidence type="ECO:0000313" key="3">
    <source>
        <dbReference type="Proteomes" id="UP001464891"/>
    </source>
</evidence>
<dbReference type="Proteomes" id="UP001464891">
    <property type="component" value="Unassembled WGS sequence"/>
</dbReference>
<protein>
    <submittedName>
        <fullName evidence="2">PEP-CTERM sorting domain-containing protein</fullName>
    </submittedName>
</protein>
<dbReference type="Pfam" id="PF07589">
    <property type="entry name" value="PEP-CTERM"/>
    <property type="match status" value="1"/>
</dbReference>
<accession>A0ABV0J7T3</accession>
<evidence type="ECO:0000313" key="2">
    <source>
        <dbReference type="EMBL" id="MEP0817843.1"/>
    </source>
</evidence>
<comment type="caution">
    <text evidence="2">The sequence shown here is derived from an EMBL/GenBank/DDBJ whole genome shotgun (WGS) entry which is preliminary data.</text>
</comment>
<reference evidence="2 3" key="1">
    <citation type="submission" date="2022-04" db="EMBL/GenBank/DDBJ databases">
        <title>Positive selection, recombination, and allopatry shape intraspecific diversity of widespread and dominant cyanobacteria.</title>
        <authorList>
            <person name="Wei J."/>
            <person name="Shu W."/>
            <person name="Hu C."/>
        </authorList>
    </citation>
    <scope>NUCLEOTIDE SEQUENCE [LARGE SCALE GENOMIC DNA]</scope>
    <source>
        <strain evidence="2 3">GB2-A4</strain>
    </source>
</reference>
<keyword evidence="3" id="KW-1185">Reference proteome</keyword>
<dbReference type="EMBL" id="JAMPKM010000006">
    <property type="protein sequence ID" value="MEP0817843.1"/>
    <property type="molecule type" value="Genomic_DNA"/>
</dbReference>
<gene>
    <name evidence="2" type="ORF">NC998_12135</name>
</gene>
<dbReference type="SUPFAM" id="SSF63825">
    <property type="entry name" value="YWTD domain"/>
    <property type="match status" value="1"/>
</dbReference>
<dbReference type="InterPro" id="IPR013424">
    <property type="entry name" value="Ice-binding_C"/>
</dbReference>
<dbReference type="InterPro" id="IPR011042">
    <property type="entry name" value="6-blade_b-propeller_TolB-like"/>
</dbReference>
<dbReference type="Gene3D" id="2.120.10.30">
    <property type="entry name" value="TolB, C-terminal domain"/>
    <property type="match status" value="1"/>
</dbReference>
<name>A0ABV0J7T3_9CYAN</name>
<feature type="domain" description="Ice-binding protein C-terminal" evidence="1">
    <location>
        <begin position="359"/>
        <end position="383"/>
    </location>
</feature>
<sequence length="390" mass="40612">MQWREIAYQAATVVSALTAWGLQQTSAQAALLVGNTAGNNVLIFDERTGKLGGEFIGAGSGGLTSPDDLTFGSDGDLYVSSGNNFSGAILRYDGRTGQFRGRFDQGGTLIRPYGSIFGPDGELYVSSFLTDQILRYDGKTGAFIDVFAAGNGQANGLNGPNDLVFDAAGNLYVTTQGSVAAPGDGDGDGDVEPGEIAANFPGLPSQVLRFTNNNGVLSSTLTVFADQPQPLPLSFGFVSFLGLSIAPNGDLVTTDFANGIRSYDLATGTLKSTIATSYATFNDNGQTRSSNFIGNLTFTPDNKLYTVGFDSRNNNFGAILRYDGTTGQPLPSPGNTNAVLVATNANLKRPIGIAYAPISVPEPTTTVGLLAFGAAATALSLKRDRKSSNP</sequence>